<accession>M2AV25</accession>
<reference evidence="1" key="2">
    <citation type="journal article" date="2013" name="Mar. Genomics">
        <title>Expression of sulfatases in Rhodopirellula baltica and the diversity of sulfatases in the genus Rhodopirellula.</title>
        <authorList>
            <person name="Wegner C.E."/>
            <person name="Richter-Heitmann T."/>
            <person name="Klindworth A."/>
            <person name="Klockow C."/>
            <person name="Richter M."/>
            <person name="Achstetter T."/>
            <person name="Glockner F.O."/>
            <person name="Harder J."/>
        </authorList>
    </citation>
    <scope>NUCLEOTIDE SEQUENCE [LARGE SCALE GENOMIC DNA]</scope>
    <source>
        <strain evidence="1">6C</strain>
    </source>
</reference>
<name>M2AV25_9BACT</name>
<protein>
    <submittedName>
        <fullName evidence="1">Uncharacterized protein</fullName>
    </submittedName>
</protein>
<gene>
    <name evidence="1" type="ORF">RE6C_02912</name>
</gene>
<sequence length="43" mass="4827">MDSKGGEEIPFVYPFESTCLLFGRHQKALASLLGLDWVVTRVD</sequence>
<keyword evidence="2" id="KW-1185">Reference proteome</keyword>
<organism evidence="1 2">
    <name type="scientific">Rhodopirellula europaea 6C</name>
    <dbReference type="NCBI Taxonomy" id="1263867"/>
    <lineage>
        <taxon>Bacteria</taxon>
        <taxon>Pseudomonadati</taxon>
        <taxon>Planctomycetota</taxon>
        <taxon>Planctomycetia</taxon>
        <taxon>Pirellulales</taxon>
        <taxon>Pirellulaceae</taxon>
        <taxon>Rhodopirellula</taxon>
    </lineage>
</organism>
<evidence type="ECO:0000313" key="1">
    <source>
        <dbReference type="EMBL" id="EMB16547.1"/>
    </source>
</evidence>
<dbReference type="EMBL" id="ANMO01000120">
    <property type="protein sequence ID" value="EMB16547.1"/>
    <property type="molecule type" value="Genomic_DNA"/>
</dbReference>
<reference evidence="1" key="1">
    <citation type="submission" date="2012-11" db="EMBL/GenBank/DDBJ databases">
        <title>Permanent draft genomes of Rhodopirellula europaea strain SH398 and 6C.</title>
        <authorList>
            <person name="Richter M."/>
            <person name="Richter-Heitmann T."/>
            <person name="Frank C."/>
            <person name="Harder J."/>
            <person name="Glockner F.O."/>
        </authorList>
    </citation>
    <scope>NUCLEOTIDE SEQUENCE</scope>
    <source>
        <strain evidence="1">6C</strain>
    </source>
</reference>
<evidence type="ECO:0000313" key="2">
    <source>
        <dbReference type="Proteomes" id="UP000011529"/>
    </source>
</evidence>
<comment type="caution">
    <text evidence="1">The sequence shown here is derived from an EMBL/GenBank/DDBJ whole genome shotgun (WGS) entry which is preliminary data.</text>
</comment>
<dbReference type="AlphaFoldDB" id="M2AV25"/>
<dbReference type="PATRIC" id="fig|1263867.3.peg.3113"/>
<proteinExistence type="predicted"/>
<dbReference type="Proteomes" id="UP000011529">
    <property type="component" value="Unassembled WGS sequence"/>
</dbReference>